<evidence type="ECO:0000313" key="1">
    <source>
        <dbReference type="EMBL" id="KAK2944869.1"/>
    </source>
</evidence>
<accession>A0ABQ9WZB9</accession>
<gene>
    <name evidence="1" type="ORF">BLNAU_20212</name>
</gene>
<reference evidence="1 2" key="1">
    <citation type="journal article" date="2022" name="bioRxiv">
        <title>Genomics of Preaxostyla Flagellates Illuminates Evolutionary Transitions and the Path Towards Mitochondrial Loss.</title>
        <authorList>
            <person name="Novak L.V.F."/>
            <person name="Treitli S.C."/>
            <person name="Pyrih J."/>
            <person name="Halakuc P."/>
            <person name="Pipaliya S.V."/>
            <person name="Vacek V."/>
            <person name="Brzon O."/>
            <person name="Soukal P."/>
            <person name="Eme L."/>
            <person name="Dacks J.B."/>
            <person name="Karnkowska A."/>
            <person name="Elias M."/>
            <person name="Hampl V."/>
        </authorList>
    </citation>
    <scope>NUCLEOTIDE SEQUENCE [LARGE SCALE GENOMIC DNA]</scope>
    <source>
        <strain evidence="1">NAU3</strain>
        <tissue evidence="1">Gut</tissue>
    </source>
</reference>
<dbReference type="Proteomes" id="UP001281761">
    <property type="component" value="Unassembled WGS sequence"/>
</dbReference>
<evidence type="ECO:0000313" key="2">
    <source>
        <dbReference type="Proteomes" id="UP001281761"/>
    </source>
</evidence>
<protein>
    <submittedName>
        <fullName evidence="1">Uncharacterized protein</fullName>
    </submittedName>
</protein>
<sequence length="326" mass="36057">MFTVGKDTRLAINSFDFIHKSNHTLVSVNNRESWLEMVGCEVIFQPGTYSRSLISSVGSGLCLESFDFNIGFQSTRISFTVPLISFRPTPSQEGGLGSAPFKMTRSQFDNLNLFEASIIIVETSGNITFQNSNFTRLQTDLDEGKCLSLKGNNFKQQILPENWVRSYSKDELAAHLGEDTSLADEHKWRRGSLVYWLFSPSDGIIVNVSDSTAVDHPNCGSTEFVCTTLDSALESASLNTLDVIILLSPSSLERTMTVAGTRTVRSSDTTQREVTVTLDSSVAVDGGALSFLAIQFTWLGRSSSLNRVLSRLTHARCRRSHSTRLR</sequence>
<proteinExistence type="predicted"/>
<name>A0ABQ9WZB9_9EUKA</name>
<dbReference type="EMBL" id="JARBJD010000281">
    <property type="protein sequence ID" value="KAK2944869.1"/>
    <property type="molecule type" value="Genomic_DNA"/>
</dbReference>
<organism evidence="1 2">
    <name type="scientific">Blattamonas nauphoetae</name>
    <dbReference type="NCBI Taxonomy" id="2049346"/>
    <lineage>
        <taxon>Eukaryota</taxon>
        <taxon>Metamonada</taxon>
        <taxon>Preaxostyla</taxon>
        <taxon>Oxymonadida</taxon>
        <taxon>Blattamonas</taxon>
    </lineage>
</organism>
<keyword evidence="2" id="KW-1185">Reference proteome</keyword>
<comment type="caution">
    <text evidence="1">The sequence shown here is derived from an EMBL/GenBank/DDBJ whole genome shotgun (WGS) entry which is preliminary data.</text>
</comment>